<protein>
    <submittedName>
        <fullName evidence="1">2'-5' RNA ligase</fullName>
    </submittedName>
</protein>
<keyword evidence="1" id="KW-0436">Ligase</keyword>
<keyword evidence="2" id="KW-1185">Reference proteome</keyword>
<dbReference type="AlphaFoldDB" id="A0A1G7VSD4"/>
<proteinExistence type="predicted"/>
<dbReference type="Gene3D" id="3.90.1140.10">
    <property type="entry name" value="Cyclic phosphodiesterase"/>
    <property type="match status" value="1"/>
</dbReference>
<dbReference type="RefSeq" id="WP_093169721.1">
    <property type="nucleotide sequence ID" value="NZ_FNCN01000006.1"/>
</dbReference>
<dbReference type="SUPFAM" id="SSF55144">
    <property type="entry name" value="LigT-like"/>
    <property type="match status" value="1"/>
</dbReference>
<evidence type="ECO:0000313" key="2">
    <source>
        <dbReference type="Proteomes" id="UP000198923"/>
    </source>
</evidence>
<organism evidence="1 2">
    <name type="scientific">Sinosporangium album</name>
    <dbReference type="NCBI Taxonomy" id="504805"/>
    <lineage>
        <taxon>Bacteria</taxon>
        <taxon>Bacillati</taxon>
        <taxon>Actinomycetota</taxon>
        <taxon>Actinomycetes</taxon>
        <taxon>Streptosporangiales</taxon>
        <taxon>Streptosporangiaceae</taxon>
        <taxon>Sinosporangium</taxon>
    </lineage>
</organism>
<dbReference type="OrthoDB" id="4541754at2"/>
<name>A0A1G7VSD4_9ACTN</name>
<reference evidence="1 2" key="1">
    <citation type="submission" date="2016-10" db="EMBL/GenBank/DDBJ databases">
        <authorList>
            <person name="de Groot N.N."/>
        </authorList>
    </citation>
    <scope>NUCLEOTIDE SEQUENCE [LARGE SCALE GENOMIC DNA]</scope>
    <source>
        <strain evidence="1 2">CPCC 201354</strain>
    </source>
</reference>
<dbReference type="EMBL" id="FNCN01000006">
    <property type="protein sequence ID" value="SDG62617.1"/>
    <property type="molecule type" value="Genomic_DNA"/>
</dbReference>
<dbReference type="Proteomes" id="UP000198923">
    <property type="component" value="Unassembled WGS sequence"/>
</dbReference>
<dbReference type="InterPro" id="IPR009097">
    <property type="entry name" value="Cyclic_Pdiesterase"/>
</dbReference>
<gene>
    <name evidence="1" type="ORF">SAMN05421505_10619</name>
</gene>
<dbReference type="GO" id="GO:0016874">
    <property type="term" value="F:ligase activity"/>
    <property type="evidence" value="ECO:0007669"/>
    <property type="project" value="UniProtKB-KW"/>
</dbReference>
<evidence type="ECO:0000313" key="1">
    <source>
        <dbReference type="EMBL" id="SDG62617.1"/>
    </source>
</evidence>
<sequence length="202" mass="22735">METATETRDHWWWRPGWRPGRRFYTWHFLLDGQPELHDIVQEIQSSLLATGVLDPVSIPWLHMTTQGVGFADEVAPDELAAIVDEVTEQVRNVGPIGITLGPLVVGIEGVFLPANPLKGLAEARAAVRGGIRNVWGHVPESDDFWPHVSLAYANKSGTPLASIEQNLRTYQKVIPVTLKEITLIELNRDDGYRWKMVRRLSL</sequence>
<dbReference type="Pfam" id="PF13563">
    <property type="entry name" value="2_5_RNA_ligase2"/>
    <property type="match status" value="1"/>
</dbReference>
<accession>A0A1G7VSD4</accession>